<dbReference type="PROSITE" id="PS50943">
    <property type="entry name" value="HTH_CROC1"/>
    <property type="match status" value="1"/>
</dbReference>
<sequence length="116" mass="13318">MAETIHIGRKISRIREIRGIKQDHLAIELGISQQTISKIEQSETVEEETLGKIAKVLGVTPQAIKNFSEDAIINYFHDQSSFNFQCTFNPLDKVMELYERLLQAEREKNELLKGSK</sequence>
<reference evidence="2 3" key="1">
    <citation type="submission" date="2019-04" db="EMBL/GenBank/DDBJ databases">
        <title>Pedobacter sp. RP-3-15 sp. nov., isolated from Arctic soil.</title>
        <authorList>
            <person name="Dahal R.H."/>
            <person name="Kim D.-U."/>
        </authorList>
    </citation>
    <scope>NUCLEOTIDE SEQUENCE [LARGE SCALE GENOMIC DNA]</scope>
    <source>
        <strain evidence="2 3">RP-3-15</strain>
    </source>
</reference>
<dbReference type="Pfam" id="PF01381">
    <property type="entry name" value="HTH_3"/>
    <property type="match status" value="1"/>
</dbReference>
<dbReference type="CDD" id="cd00093">
    <property type="entry name" value="HTH_XRE"/>
    <property type="match status" value="1"/>
</dbReference>
<dbReference type="GO" id="GO:0003677">
    <property type="term" value="F:DNA binding"/>
    <property type="evidence" value="ECO:0007669"/>
    <property type="project" value="InterPro"/>
</dbReference>
<name>A0A4U1CA19_9SPHI</name>
<protein>
    <submittedName>
        <fullName evidence="2">Helix-turn-helix transcriptional regulator</fullName>
    </submittedName>
</protein>
<keyword evidence="3" id="KW-1185">Reference proteome</keyword>
<evidence type="ECO:0000259" key="1">
    <source>
        <dbReference type="PROSITE" id="PS50943"/>
    </source>
</evidence>
<accession>A0A4U1CA19</accession>
<evidence type="ECO:0000313" key="3">
    <source>
        <dbReference type="Proteomes" id="UP000307244"/>
    </source>
</evidence>
<dbReference type="SMART" id="SM00530">
    <property type="entry name" value="HTH_XRE"/>
    <property type="match status" value="1"/>
</dbReference>
<dbReference type="AlphaFoldDB" id="A0A4U1CA19"/>
<dbReference type="InterPro" id="IPR010982">
    <property type="entry name" value="Lambda_DNA-bd_dom_sf"/>
</dbReference>
<evidence type="ECO:0000313" key="2">
    <source>
        <dbReference type="EMBL" id="TKC02780.1"/>
    </source>
</evidence>
<dbReference type="Gene3D" id="1.10.260.40">
    <property type="entry name" value="lambda repressor-like DNA-binding domains"/>
    <property type="match status" value="1"/>
</dbReference>
<dbReference type="EMBL" id="SWBQ01000012">
    <property type="protein sequence ID" value="TKC02780.1"/>
    <property type="molecule type" value="Genomic_DNA"/>
</dbReference>
<dbReference type="Proteomes" id="UP000307244">
    <property type="component" value="Unassembled WGS sequence"/>
</dbReference>
<dbReference type="SUPFAM" id="SSF47413">
    <property type="entry name" value="lambda repressor-like DNA-binding domains"/>
    <property type="match status" value="1"/>
</dbReference>
<organism evidence="2 3">
    <name type="scientific">Pedobacter frigoris</name>
    <dbReference type="NCBI Taxonomy" id="2571272"/>
    <lineage>
        <taxon>Bacteria</taxon>
        <taxon>Pseudomonadati</taxon>
        <taxon>Bacteroidota</taxon>
        <taxon>Sphingobacteriia</taxon>
        <taxon>Sphingobacteriales</taxon>
        <taxon>Sphingobacteriaceae</taxon>
        <taxon>Pedobacter</taxon>
    </lineage>
</organism>
<dbReference type="OrthoDB" id="674774at2"/>
<comment type="caution">
    <text evidence="2">The sequence shown here is derived from an EMBL/GenBank/DDBJ whole genome shotgun (WGS) entry which is preliminary data.</text>
</comment>
<dbReference type="RefSeq" id="WP_136837923.1">
    <property type="nucleotide sequence ID" value="NZ_SWBQ01000012.1"/>
</dbReference>
<dbReference type="InterPro" id="IPR001387">
    <property type="entry name" value="Cro/C1-type_HTH"/>
</dbReference>
<gene>
    <name evidence="2" type="ORF">FA047_20260</name>
</gene>
<feature type="domain" description="HTH cro/C1-type" evidence="1">
    <location>
        <begin position="11"/>
        <end position="64"/>
    </location>
</feature>
<proteinExistence type="predicted"/>